<gene>
    <name evidence="2" type="ORF">M408DRAFT_327611</name>
</gene>
<name>A0A0C2XR01_SERVB</name>
<organism evidence="2 3">
    <name type="scientific">Serendipita vermifera MAFF 305830</name>
    <dbReference type="NCBI Taxonomy" id="933852"/>
    <lineage>
        <taxon>Eukaryota</taxon>
        <taxon>Fungi</taxon>
        <taxon>Dikarya</taxon>
        <taxon>Basidiomycota</taxon>
        <taxon>Agaricomycotina</taxon>
        <taxon>Agaricomycetes</taxon>
        <taxon>Sebacinales</taxon>
        <taxon>Serendipitaceae</taxon>
        <taxon>Serendipita</taxon>
    </lineage>
</organism>
<dbReference type="HOGENOM" id="CLU_1628090_0_0_1"/>
<reference evidence="3" key="2">
    <citation type="submission" date="2015-01" db="EMBL/GenBank/DDBJ databases">
        <title>Evolutionary Origins and Diversification of the Mycorrhizal Mutualists.</title>
        <authorList>
            <consortium name="DOE Joint Genome Institute"/>
            <consortium name="Mycorrhizal Genomics Consortium"/>
            <person name="Kohler A."/>
            <person name="Kuo A."/>
            <person name="Nagy L.G."/>
            <person name="Floudas D."/>
            <person name="Copeland A."/>
            <person name="Barry K.W."/>
            <person name="Cichocki N."/>
            <person name="Veneault-Fourrey C."/>
            <person name="LaButti K."/>
            <person name="Lindquist E.A."/>
            <person name="Lipzen A."/>
            <person name="Lundell T."/>
            <person name="Morin E."/>
            <person name="Murat C."/>
            <person name="Riley R."/>
            <person name="Ohm R."/>
            <person name="Sun H."/>
            <person name="Tunlid A."/>
            <person name="Henrissat B."/>
            <person name="Grigoriev I.V."/>
            <person name="Hibbett D.S."/>
            <person name="Martin F."/>
        </authorList>
    </citation>
    <scope>NUCLEOTIDE SEQUENCE [LARGE SCALE GENOMIC DNA]</scope>
    <source>
        <strain evidence="3">MAFF 305830</strain>
    </source>
</reference>
<dbReference type="Proteomes" id="UP000054097">
    <property type="component" value="Unassembled WGS sequence"/>
</dbReference>
<feature type="compositionally biased region" description="Basic and acidic residues" evidence="1">
    <location>
        <begin position="152"/>
        <end position="163"/>
    </location>
</feature>
<accession>A0A0C2XR01</accession>
<dbReference type="STRING" id="933852.A0A0C2XR01"/>
<sequence length="163" mass="18261">MSIPARRVCTTIQRRAARSAPKLSRSSGSHAHHDHHDEQPHPWTYPKETFTSRPWIISGAVGVLLLGMYEGGLLDNRDENSPITRYIAGSIPKKETILEENLERIEFVKEKAADYRLASSARQDTFKPMRNIGSAAIGSPHGVAVRPTPDMSEIKPKRLPRQD</sequence>
<proteinExistence type="predicted"/>
<dbReference type="EMBL" id="KN824282">
    <property type="protein sequence ID" value="KIM31382.1"/>
    <property type="molecule type" value="Genomic_DNA"/>
</dbReference>
<protein>
    <submittedName>
        <fullName evidence="2">Uncharacterized protein</fullName>
    </submittedName>
</protein>
<reference evidence="2 3" key="1">
    <citation type="submission" date="2014-04" db="EMBL/GenBank/DDBJ databases">
        <authorList>
            <consortium name="DOE Joint Genome Institute"/>
            <person name="Kuo A."/>
            <person name="Zuccaro A."/>
            <person name="Kohler A."/>
            <person name="Nagy L.G."/>
            <person name="Floudas D."/>
            <person name="Copeland A."/>
            <person name="Barry K.W."/>
            <person name="Cichocki N."/>
            <person name="Veneault-Fourrey C."/>
            <person name="LaButti K."/>
            <person name="Lindquist E.A."/>
            <person name="Lipzen A."/>
            <person name="Lundell T."/>
            <person name="Morin E."/>
            <person name="Murat C."/>
            <person name="Sun H."/>
            <person name="Tunlid A."/>
            <person name="Henrissat B."/>
            <person name="Grigoriev I.V."/>
            <person name="Hibbett D.S."/>
            <person name="Martin F."/>
            <person name="Nordberg H.P."/>
            <person name="Cantor M.N."/>
            <person name="Hua S.X."/>
        </authorList>
    </citation>
    <scope>NUCLEOTIDE SEQUENCE [LARGE SCALE GENOMIC DNA]</scope>
    <source>
        <strain evidence="2 3">MAFF 305830</strain>
    </source>
</reference>
<keyword evidence="3" id="KW-1185">Reference proteome</keyword>
<feature type="region of interest" description="Disordered" evidence="1">
    <location>
        <begin position="1"/>
        <end position="45"/>
    </location>
</feature>
<dbReference type="OrthoDB" id="3186276at2759"/>
<evidence type="ECO:0000313" key="3">
    <source>
        <dbReference type="Proteomes" id="UP000054097"/>
    </source>
</evidence>
<evidence type="ECO:0000313" key="2">
    <source>
        <dbReference type="EMBL" id="KIM31382.1"/>
    </source>
</evidence>
<dbReference type="AlphaFoldDB" id="A0A0C2XR01"/>
<evidence type="ECO:0000256" key="1">
    <source>
        <dbReference type="SAM" id="MobiDB-lite"/>
    </source>
</evidence>
<feature type="region of interest" description="Disordered" evidence="1">
    <location>
        <begin position="131"/>
        <end position="163"/>
    </location>
</feature>